<evidence type="ECO:0000313" key="8">
    <source>
        <dbReference type="Proteomes" id="UP001257627"/>
    </source>
</evidence>
<keyword evidence="2 4" id="KW-0238">DNA-binding</keyword>
<keyword evidence="8" id="KW-1185">Reference proteome</keyword>
<dbReference type="Gene3D" id="1.10.357.10">
    <property type="entry name" value="Tetracycline Repressor, domain 2"/>
    <property type="match status" value="1"/>
</dbReference>
<name>A0ABU3UKG5_9ACTN</name>
<dbReference type="PROSITE" id="PS50977">
    <property type="entry name" value="HTH_TETR_2"/>
    <property type="match status" value="1"/>
</dbReference>
<reference evidence="7 8" key="1">
    <citation type="submission" date="2023-02" db="EMBL/GenBank/DDBJ databases">
        <authorList>
            <person name="Maleckis M."/>
        </authorList>
    </citation>
    <scope>NUCLEOTIDE SEQUENCE [LARGE SCALE GENOMIC DNA]</scope>
    <source>
        <strain evidence="7 8">P8-A2</strain>
    </source>
</reference>
<feature type="DNA-binding region" description="H-T-H motif" evidence="4">
    <location>
        <begin position="50"/>
        <end position="69"/>
    </location>
</feature>
<feature type="region of interest" description="Disordered" evidence="5">
    <location>
        <begin position="196"/>
        <end position="223"/>
    </location>
</feature>
<dbReference type="Gene3D" id="1.10.10.60">
    <property type="entry name" value="Homeodomain-like"/>
    <property type="match status" value="1"/>
</dbReference>
<evidence type="ECO:0000313" key="7">
    <source>
        <dbReference type="EMBL" id="MDU8994425.1"/>
    </source>
</evidence>
<dbReference type="InterPro" id="IPR009057">
    <property type="entry name" value="Homeodomain-like_sf"/>
</dbReference>
<keyword evidence="1" id="KW-0805">Transcription regulation</keyword>
<evidence type="ECO:0000256" key="2">
    <source>
        <dbReference type="ARBA" id="ARBA00023125"/>
    </source>
</evidence>
<accession>A0ABU3UKG5</accession>
<dbReference type="EMBL" id="JARAKF010000001">
    <property type="protein sequence ID" value="MDU8994425.1"/>
    <property type="molecule type" value="Genomic_DNA"/>
</dbReference>
<feature type="domain" description="HTH tetR-type" evidence="6">
    <location>
        <begin position="27"/>
        <end position="87"/>
    </location>
</feature>
<dbReference type="PANTHER" id="PTHR30055">
    <property type="entry name" value="HTH-TYPE TRANSCRIPTIONAL REGULATOR RUTR"/>
    <property type="match status" value="1"/>
</dbReference>
<comment type="caution">
    <text evidence="7">The sequence shown here is derived from an EMBL/GenBank/DDBJ whole genome shotgun (WGS) entry which is preliminary data.</text>
</comment>
<evidence type="ECO:0000256" key="4">
    <source>
        <dbReference type="PROSITE-ProRule" id="PRU00335"/>
    </source>
</evidence>
<feature type="region of interest" description="Disordered" evidence="5">
    <location>
        <begin position="1"/>
        <end position="26"/>
    </location>
</feature>
<dbReference type="Pfam" id="PF00440">
    <property type="entry name" value="TetR_N"/>
    <property type="match status" value="1"/>
</dbReference>
<evidence type="ECO:0000256" key="3">
    <source>
        <dbReference type="ARBA" id="ARBA00023163"/>
    </source>
</evidence>
<evidence type="ECO:0000256" key="1">
    <source>
        <dbReference type="ARBA" id="ARBA00023015"/>
    </source>
</evidence>
<proteinExistence type="predicted"/>
<dbReference type="Proteomes" id="UP001257627">
    <property type="component" value="Unassembled WGS sequence"/>
</dbReference>
<keyword evidence="3" id="KW-0804">Transcription</keyword>
<organism evidence="7 8">
    <name type="scientific">Streptomyces mirabilis</name>
    <dbReference type="NCBI Taxonomy" id="68239"/>
    <lineage>
        <taxon>Bacteria</taxon>
        <taxon>Bacillati</taxon>
        <taxon>Actinomycetota</taxon>
        <taxon>Actinomycetes</taxon>
        <taxon>Kitasatosporales</taxon>
        <taxon>Streptomycetaceae</taxon>
        <taxon>Streptomyces</taxon>
    </lineage>
</organism>
<dbReference type="InterPro" id="IPR050109">
    <property type="entry name" value="HTH-type_TetR-like_transc_reg"/>
</dbReference>
<dbReference type="RefSeq" id="WP_143609246.1">
    <property type="nucleotide sequence ID" value="NZ_JARAKF010000001.1"/>
</dbReference>
<dbReference type="PANTHER" id="PTHR30055:SF238">
    <property type="entry name" value="MYCOFACTOCIN BIOSYNTHESIS TRANSCRIPTIONAL REGULATOR MFTR-RELATED"/>
    <property type="match status" value="1"/>
</dbReference>
<dbReference type="SUPFAM" id="SSF46689">
    <property type="entry name" value="Homeodomain-like"/>
    <property type="match status" value="1"/>
</dbReference>
<gene>
    <name evidence="7" type="ORF">PU648_19205</name>
</gene>
<protein>
    <submittedName>
        <fullName evidence="7">Helix-turn-helix domain containing protein</fullName>
    </submittedName>
</protein>
<evidence type="ECO:0000256" key="5">
    <source>
        <dbReference type="SAM" id="MobiDB-lite"/>
    </source>
</evidence>
<dbReference type="InterPro" id="IPR001647">
    <property type="entry name" value="HTH_TetR"/>
</dbReference>
<evidence type="ECO:0000259" key="6">
    <source>
        <dbReference type="PROSITE" id="PS50977"/>
    </source>
</evidence>
<feature type="compositionally biased region" description="Basic and acidic residues" evidence="5">
    <location>
        <begin position="196"/>
        <end position="222"/>
    </location>
</feature>
<sequence length="255" mass="27900">MKVNEDTFPDPVPAQDGVEDRRQRKARQTRNALAAAALDLILERGLADVTVGAVADRADVTRRTFSRHFVGKEDAALDFVRGDGDRINALLRARPADEPPLLAYRRAVADWLADRENPASHIRPRMRALLALVDTEPALFAAYERIRVDAQEESIRIIADRLAVDDVRDLRPAVVVDAAAGVLTAALRAWARGIQADHSDADPDERRDAHPGDRPEDHHDPDAVDLAALVEQAYDALMGEAALAASHRTTPVSGK</sequence>